<evidence type="ECO:0000313" key="5">
    <source>
        <dbReference type="Proteomes" id="UP001460270"/>
    </source>
</evidence>
<accession>A0AAW0NCR0</accession>
<keyword evidence="2" id="KW-0732">Signal</keyword>
<sequence>MLRCKADRRLWLRSLLLLQTWVGLIHTEESDGQCLFHVSEQDSRLDYISLKLTTTGQDCSFIISSPESETDSVECTRTAEDNRLETNQIKSKTQTSNENEELKHEYLTTNELWENNGGSSGGANFTCRVEHLEPGSAYHLCIQSNRDGQTHNFTGYTSPSAVSGLAVSSRSTRGLGLSWQAGPGRTERYRLQLWERPLSKNLSGLIRNDTLESTATQHTIQNLTPGRLYTITMTTESGSLQNSTSTEASTVPAAVSNITLDDRNSTSLLLSWQQPEGDLEALTVTVLTSDTRVWETVLPHHETQVSVNKLTPGSVYKITVMSSSHGLSSQSQITLRTAPEAVSELSMRPSSDGGLTLSWAAPHGSWDGFRLFLFDGSQPLVNTTVTRETVHFSVPGAGLTPGRQYKALLRVESGELYAERACEGFSAPAPVVDLHIRHADETSLSVMWSHPSGLRDNYFLIIHHGNVSVDTREVQASMRECTFNVLTPGRLYTITVMSRSGTQNSSVSVEGQTVPMPLKMMTLSSAGVNSLQLLWEKPPGDVELYKVTLFQQSKIVQNYSVPEGQTSLLLSGLTPGTLYSLQAATVSGGVQSKPTNLEGRTAPASVSDITTSNGGRSDALQVSWRPAAGAVDSYLVRLQDGPRPVHTLAVSRSSTPECSFSSLVAGRLYSVVIVTRSGSLENSTTVQARTQPATVQNPTAVHSGRDDFLKVYWRHAAGDHDYYVVQILYNNRRLYTVTVETWSGDYVNTVSTDGRTLPAAVGNLSVVSTETDGLTVSWSPAPGDVDHYEVTLLFNDTQVFLLLRWAVIGPFQKAQFIEGRTVPSAVRTFT</sequence>
<dbReference type="EMBL" id="JBBPFD010000015">
    <property type="protein sequence ID" value="KAK7896768.1"/>
    <property type="molecule type" value="Genomic_DNA"/>
</dbReference>
<feature type="chain" id="PRO_5043340005" description="Fibronectin type-III domain-containing protein" evidence="2">
    <location>
        <begin position="28"/>
        <end position="830"/>
    </location>
</feature>
<evidence type="ECO:0000259" key="3">
    <source>
        <dbReference type="PROSITE" id="PS50853"/>
    </source>
</evidence>
<dbReference type="FunFam" id="2.60.40.10:FF:000369">
    <property type="entry name" value="Protein tyrosine phosphatase, receptor type B"/>
    <property type="match status" value="4"/>
</dbReference>
<name>A0AAW0NCR0_9GOBI</name>
<evidence type="ECO:0000256" key="2">
    <source>
        <dbReference type="SAM" id="SignalP"/>
    </source>
</evidence>
<protein>
    <recommendedName>
        <fullName evidence="3">Fibronectin type-III domain-containing protein</fullName>
    </recommendedName>
</protein>
<dbReference type="Pfam" id="PF00041">
    <property type="entry name" value="fn3"/>
    <property type="match status" value="5"/>
</dbReference>
<dbReference type="GO" id="GO:0001525">
    <property type="term" value="P:angiogenesis"/>
    <property type="evidence" value="ECO:0007669"/>
    <property type="project" value="TreeGrafter"/>
</dbReference>
<feature type="domain" description="Fibronectin type-III" evidence="3">
    <location>
        <begin position="430"/>
        <end position="512"/>
    </location>
</feature>
<dbReference type="PROSITE" id="PS50853">
    <property type="entry name" value="FN3"/>
    <property type="match status" value="4"/>
</dbReference>
<feature type="domain" description="Fibronectin type-III" evidence="3">
    <location>
        <begin position="514"/>
        <end position="605"/>
    </location>
</feature>
<dbReference type="InterPro" id="IPR050713">
    <property type="entry name" value="RTP_Phos/Ushers"/>
</dbReference>
<dbReference type="AlphaFoldDB" id="A0AAW0NCR0"/>
<dbReference type="SMART" id="SM00060">
    <property type="entry name" value="FN3"/>
    <property type="match status" value="7"/>
</dbReference>
<dbReference type="GO" id="GO:0043235">
    <property type="term" value="C:receptor complex"/>
    <property type="evidence" value="ECO:0007669"/>
    <property type="project" value="TreeGrafter"/>
</dbReference>
<dbReference type="GO" id="GO:0045296">
    <property type="term" value="F:cadherin binding"/>
    <property type="evidence" value="ECO:0007669"/>
    <property type="project" value="TreeGrafter"/>
</dbReference>
<keyword evidence="5" id="KW-1185">Reference proteome</keyword>
<dbReference type="CDD" id="cd00063">
    <property type="entry name" value="FN3"/>
    <property type="match status" value="4"/>
</dbReference>
<proteinExistence type="predicted"/>
<feature type="domain" description="Fibronectin type-III" evidence="3">
    <location>
        <begin position="158"/>
        <end position="256"/>
    </location>
</feature>
<feature type="region of interest" description="Disordered" evidence="1">
    <location>
        <begin position="592"/>
        <end position="614"/>
    </location>
</feature>
<gene>
    <name evidence="4" type="ORF">WMY93_022093</name>
</gene>
<dbReference type="InterPro" id="IPR003961">
    <property type="entry name" value="FN3_dom"/>
</dbReference>
<dbReference type="InterPro" id="IPR013783">
    <property type="entry name" value="Ig-like_fold"/>
</dbReference>
<dbReference type="InterPro" id="IPR036116">
    <property type="entry name" value="FN3_sf"/>
</dbReference>
<evidence type="ECO:0000313" key="4">
    <source>
        <dbReference type="EMBL" id="KAK7896768.1"/>
    </source>
</evidence>
<dbReference type="Gene3D" id="2.60.40.10">
    <property type="entry name" value="Immunoglobulins"/>
    <property type="match status" value="7"/>
</dbReference>
<feature type="signal peptide" evidence="2">
    <location>
        <begin position="1"/>
        <end position="27"/>
    </location>
</feature>
<feature type="domain" description="Fibronectin type-III" evidence="3">
    <location>
        <begin position="606"/>
        <end position="693"/>
    </location>
</feature>
<reference evidence="5" key="1">
    <citation type="submission" date="2024-04" db="EMBL/GenBank/DDBJ databases">
        <title>Salinicola lusitanus LLJ914,a marine bacterium isolated from the Okinawa Trough.</title>
        <authorList>
            <person name="Li J."/>
        </authorList>
    </citation>
    <scope>NUCLEOTIDE SEQUENCE [LARGE SCALE GENOMIC DNA]</scope>
</reference>
<dbReference type="SUPFAM" id="SSF49265">
    <property type="entry name" value="Fibronectin type III"/>
    <property type="match status" value="6"/>
</dbReference>
<evidence type="ECO:0000256" key="1">
    <source>
        <dbReference type="SAM" id="MobiDB-lite"/>
    </source>
</evidence>
<dbReference type="PANTHER" id="PTHR46957">
    <property type="entry name" value="CYTOKINE RECEPTOR"/>
    <property type="match status" value="1"/>
</dbReference>
<dbReference type="Proteomes" id="UP001460270">
    <property type="component" value="Unassembled WGS sequence"/>
</dbReference>
<dbReference type="PANTHER" id="PTHR46957:SF2">
    <property type="entry name" value="RECEPTOR-TYPE TYROSINE-PROTEIN PHOSPHATASE BETA"/>
    <property type="match status" value="1"/>
</dbReference>
<comment type="caution">
    <text evidence="4">The sequence shown here is derived from an EMBL/GenBank/DDBJ whole genome shotgun (WGS) entry which is preliminary data.</text>
</comment>
<organism evidence="4 5">
    <name type="scientific">Mugilogobius chulae</name>
    <name type="common">yellowstripe goby</name>
    <dbReference type="NCBI Taxonomy" id="88201"/>
    <lineage>
        <taxon>Eukaryota</taxon>
        <taxon>Metazoa</taxon>
        <taxon>Chordata</taxon>
        <taxon>Craniata</taxon>
        <taxon>Vertebrata</taxon>
        <taxon>Euteleostomi</taxon>
        <taxon>Actinopterygii</taxon>
        <taxon>Neopterygii</taxon>
        <taxon>Teleostei</taxon>
        <taxon>Neoteleostei</taxon>
        <taxon>Acanthomorphata</taxon>
        <taxon>Gobiaria</taxon>
        <taxon>Gobiiformes</taxon>
        <taxon>Gobioidei</taxon>
        <taxon>Gobiidae</taxon>
        <taxon>Gobionellinae</taxon>
        <taxon>Mugilogobius</taxon>
    </lineage>
</organism>